<evidence type="ECO:0000313" key="3">
    <source>
        <dbReference type="Proteomes" id="UP001549320"/>
    </source>
</evidence>
<protein>
    <recommendedName>
        <fullName evidence="4">DUF2917 domain-containing protein</fullName>
    </recommendedName>
</protein>
<dbReference type="Proteomes" id="UP001549320">
    <property type="component" value="Unassembled WGS sequence"/>
</dbReference>
<feature type="compositionally biased region" description="Polar residues" evidence="1">
    <location>
        <begin position="1"/>
        <end position="15"/>
    </location>
</feature>
<dbReference type="EMBL" id="JBEPSH010000012">
    <property type="protein sequence ID" value="MET4579851.1"/>
    <property type="molecule type" value="Genomic_DNA"/>
</dbReference>
<evidence type="ECO:0008006" key="4">
    <source>
        <dbReference type="Google" id="ProtNLM"/>
    </source>
</evidence>
<comment type="caution">
    <text evidence="2">The sequence shown here is derived from an EMBL/GenBank/DDBJ whole genome shotgun (WGS) entry which is preliminary data.</text>
</comment>
<evidence type="ECO:0000313" key="2">
    <source>
        <dbReference type="EMBL" id="MET4579851.1"/>
    </source>
</evidence>
<proteinExistence type="predicted"/>
<dbReference type="InterPro" id="IPR021317">
    <property type="entry name" value="DUF2917"/>
</dbReference>
<organism evidence="2 3">
    <name type="scientific">Ottowia thiooxydans</name>
    <dbReference type="NCBI Taxonomy" id="219182"/>
    <lineage>
        <taxon>Bacteria</taxon>
        <taxon>Pseudomonadati</taxon>
        <taxon>Pseudomonadota</taxon>
        <taxon>Betaproteobacteria</taxon>
        <taxon>Burkholderiales</taxon>
        <taxon>Comamonadaceae</taxon>
        <taxon>Ottowia</taxon>
    </lineage>
</organism>
<keyword evidence="3" id="KW-1185">Reference proteome</keyword>
<evidence type="ECO:0000256" key="1">
    <source>
        <dbReference type="SAM" id="MobiDB-lite"/>
    </source>
</evidence>
<feature type="region of interest" description="Disordered" evidence="1">
    <location>
        <begin position="1"/>
        <end position="23"/>
    </location>
</feature>
<accession>A0ABV2QFN1</accession>
<name>A0ABV2QFN1_9BURK</name>
<reference evidence="2 3" key="1">
    <citation type="submission" date="2024-06" db="EMBL/GenBank/DDBJ databases">
        <title>Sorghum-associated microbial communities from plants grown in Nebraska, USA.</title>
        <authorList>
            <person name="Schachtman D."/>
        </authorList>
    </citation>
    <scope>NUCLEOTIDE SEQUENCE [LARGE SCALE GENOMIC DNA]</scope>
    <source>
        <strain evidence="2 3">2709</strain>
    </source>
</reference>
<sequence>MITNATHQPAQQHASGTWKLQPGQAMTLRPRQNGELLIVHGAVWATLNGPHEGLGSGPLGDLHLQPGERLQLNAGRQVVLEPIVSGQFGQATTPEVNFSWEYTPASWKASVAEPADDLTRALHEARVAFARLVRGLVAWSGERIAPAAARP</sequence>
<gene>
    <name evidence="2" type="ORF">ABIE13_004988</name>
</gene>
<dbReference type="Pfam" id="PF11142">
    <property type="entry name" value="DUF2917"/>
    <property type="match status" value="1"/>
</dbReference>
<dbReference type="RefSeq" id="WP_354448340.1">
    <property type="nucleotide sequence ID" value="NZ_JBEPSH010000012.1"/>
</dbReference>